<keyword evidence="2" id="KW-0812">Transmembrane</keyword>
<dbReference type="InParanoid" id="A0A804PQQ1"/>
<dbReference type="EnsemblPlants" id="Zm00001eb256720_T001">
    <property type="protein sequence ID" value="Zm00001eb256720_P001"/>
    <property type="gene ID" value="Zm00001eb256720"/>
</dbReference>
<reference evidence="4" key="1">
    <citation type="journal article" date="2009" name="Science">
        <title>The B73 maize genome: complexity, diversity, and dynamics.</title>
        <authorList>
            <person name="Schnable P.S."/>
            <person name="Ware D."/>
            <person name="Fulton R.S."/>
            <person name="Stein J.C."/>
            <person name="Wei F."/>
            <person name="Pasternak S."/>
            <person name="Liang C."/>
            <person name="Zhang J."/>
            <person name="Fulton L."/>
            <person name="Graves T.A."/>
            <person name="Minx P."/>
            <person name="Reily A.D."/>
            <person name="Courtney L."/>
            <person name="Kruchowski S.S."/>
            <person name="Tomlinson C."/>
            <person name="Strong C."/>
            <person name="Delehaunty K."/>
            <person name="Fronick C."/>
            <person name="Courtney B."/>
            <person name="Rock S.M."/>
            <person name="Belter E."/>
            <person name="Du F."/>
            <person name="Kim K."/>
            <person name="Abbott R.M."/>
            <person name="Cotton M."/>
            <person name="Levy A."/>
            <person name="Marchetto P."/>
            <person name="Ochoa K."/>
            <person name="Jackson S.M."/>
            <person name="Gillam B."/>
            <person name="Chen W."/>
            <person name="Yan L."/>
            <person name="Higginbotham J."/>
            <person name="Cardenas M."/>
            <person name="Waligorski J."/>
            <person name="Applebaum E."/>
            <person name="Phelps L."/>
            <person name="Falcone J."/>
            <person name="Kanchi K."/>
            <person name="Thane T."/>
            <person name="Scimone A."/>
            <person name="Thane N."/>
            <person name="Henke J."/>
            <person name="Wang T."/>
            <person name="Ruppert J."/>
            <person name="Shah N."/>
            <person name="Rotter K."/>
            <person name="Hodges J."/>
            <person name="Ingenthron E."/>
            <person name="Cordes M."/>
            <person name="Kohlberg S."/>
            <person name="Sgro J."/>
            <person name="Delgado B."/>
            <person name="Mead K."/>
            <person name="Chinwalla A."/>
            <person name="Leonard S."/>
            <person name="Crouse K."/>
            <person name="Collura K."/>
            <person name="Kudrna D."/>
            <person name="Currie J."/>
            <person name="He R."/>
            <person name="Angelova A."/>
            <person name="Rajasekar S."/>
            <person name="Mueller T."/>
            <person name="Lomeli R."/>
            <person name="Scara G."/>
            <person name="Ko A."/>
            <person name="Delaney K."/>
            <person name="Wissotski M."/>
            <person name="Lopez G."/>
            <person name="Campos D."/>
            <person name="Braidotti M."/>
            <person name="Ashley E."/>
            <person name="Golser W."/>
            <person name="Kim H."/>
            <person name="Lee S."/>
            <person name="Lin J."/>
            <person name="Dujmic Z."/>
            <person name="Kim W."/>
            <person name="Talag J."/>
            <person name="Zuccolo A."/>
            <person name="Fan C."/>
            <person name="Sebastian A."/>
            <person name="Kramer M."/>
            <person name="Spiegel L."/>
            <person name="Nascimento L."/>
            <person name="Zutavern T."/>
            <person name="Miller B."/>
            <person name="Ambroise C."/>
            <person name="Muller S."/>
            <person name="Spooner W."/>
            <person name="Narechania A."/>
            <person name="Ren L."/>
            <person name="Wei S."/>
            <person name="Kumari S."/>
            <person name="Faga B."/>
            <person name="Levy M.J."/>
            <person name="McMahan L."/>
            <person name="Van Buren P."/>
            <person name="Vaughn M.W."/>
            <person name="Ying K."/>
            <person name="Yeh C.-T."/>
            <person name="Emrich S.J."/>
            <person name="Jia Y."/>
            <person name="Kalyanaraman A."/>
            <person name="Hsia A.-P."/>
            <person name="Barbazuk W.B."/>
            <person name="Baucom R.S."/>
            <person name="Brutnell T.P."/>
            <person name="Carpita N.C."/>
            <person name="Chaparro C."/>
            <person name="Chia J.-M."/>
            <person name="Deragon J.-M."/>
            <person name="Estill J.C."/>
            <person name="Fu Y."/>
            <person name="Jeddeloh J.A."/>
            <person name="Han Y."/>
            <person name="Lee H."/>
            <person name="Li P."/>
            <person name="Lisch D.R."/>
            <person name="Liu S."/>
            <person name="Liu Z."/>
            <person name="Nagel D.H."/>
            <person name="McCann M.C."/>
            <person name="SanMiguel P."/>
            <person name="Myers A.M."/>
            <person name="Nettleton D."/>
            <person name="Nguyen J."/>
            <person name="Penning B.W."/>
            <person name="Ponnala L."/>
            <person name="Schneider K.L."/>
            <person name="Schwartz D.C."/>
            <person name="Sharma A."/>
            <person name="Soderlund C."/>
            <person name="Springer N.M."/>
            <person name="Sun Q."/>
            <person name="Wang H."/>
            <person name="Waterman M."/>
            <person name="Westerman R."/>
            <person name="Wolfgruber T.K."/>
            <person name="Yang L."/>
            <person name="Yu Y."/>
            <person name="Zhang L."/>
            <person name="Zhou S."/>
            <person name="Zhu Q."/>
            <person name="Bennetzen J.L."/>
            <person name="Dawe R.K."/>
            <person name="Jiang J."/>
            <person name="Jiang N."/>
            <person name="Presting G.G."/>
            <person name="Wessler S.R."/>
            <person name="Aluru S."/>
            <person name="Martienssen R.A."/>
            <person name="Clifton S.W."/>
            <person name="McCombie W.R."/>
            <person name="Wing R.A."/>
            <person name="Wilson R.K."/>
        </authorList>
    </citation>
    <scope>NUCLEOTIDE SEQUENCE [LARGE SCALE GENOMIC DNA]</scope>
    <source>
        <strain evidence="4">cv. B73</strain>
    </source>
</reference>
<sequence length="312" mass="34497">MWPRHLEVAATTKHFLLAITHLQTAQRTKNHGRNKDMKLKRRSTRYGNSLWVHEQDVQCAPPSRTVAGGDGEVGSGRHRDRHGELRRLAVEPPHPRPRLIAPLLVRPLVDEMPERLLRGGVMCPRRPLRQPQVGAKNEAVLLLPPRFLLLLVFLGLTDAVRRRRAVAVPGGGDEQRRGARLLRRLHRPELLELPLPRGLLLPVPLARAVGEEGALADLLAVGVVPLVRVVVGRRRRRRRVRVGGLEVEEVEGAHRHLRLRVMVRGAVGRVVRHGGGRAVVGRRLGRGGGGGGGACGGGGRRRRGQGHFHRLS</sequence>
<proteinExistence type="predicted"/>
<keyword evidence="2" id="KW-0472">Membrane</keyword>
<dbReference type="AlphaFoldDB" id="A0A804PQQ1"/>
<organism evidence="3 4">
    <name type="scientific">Zea mays</name>
    <name type="common">Maize</name>
    <dbReference type="NCBI Taxonomy" id="4577"/>
    <lineage>
        <taxon>Eukaryota</taxon>
        <taxon>Viridiplantae</taxon>
        <taxon>Streptophyta</taxon>
        <taxon>Embryophyta</taxon>
        <taxon>Tracheophyta</taxon>
        <taxon>Spermatophyta</taxon>
        <taxon>Magnoliopsida</taxon>
        <taxon>Liliopsida</taxon>
        <taxon>Poales</taxon>
        <taxon>Poaceae</taxon>
        <taxon>PACMAD clade</taxon>
        <taxon>Panicoideae</taxon>
        <taxon>Andropogonodae</taxon>
        <taxon>Andropogoneae</taxon>
        <taxon>Tripsacinae</taxon>
        <taxon>Zea</taxon>
    </lineage>
</organism>
<evidence type="ECO:0000256" key="2">
    <source>
        <dbReference type="SAM" id="Phobius"/>
    </source>
</evidence>
<keyword evidence="2" id="KW-1133">Transmembrane helix</keyword>
<reference evidence="3" key="2">
    <citation type="submission" date="2019-07" db="EMBL/GenBank/DDBJ databases">
        <authorList>
            <person name="Seetharam A."/>
            <person name="Woodhouse M."/>
            <person name="Cannon E."/>
        </authorList>
    </citation>
    <scope>NUCLEOTIDE SEQUENCE [LARGE SCALE GENOMIC DNA]</scope>
    <source>
        <strain evidence="3">cv. B73</strain>
    </source>
</reference>
<dbReference type="Gramene" id="Zm00001eb256720_T001">
    <property type="protein sequence ID" value="Zm00001eb256720_P001"/>
    <property type="gene ID" value="Zm00001eb256720"/>
</dbReference>
<feature type="region of interest" description="Disordered" evidence="1">
    <location>
        <begin position="61"/>
        <end position="83"/>
    </location>
</feature>
<feature type="region of interest" description="Disordered" evidence="1">
    <location>
        <begin position="282"/>
        <end position="312"/>
    </location>
</feature>
<protein>
    <submittedName>
        <fullName evidence="3">Uncharacterized protein</fullName>
    </submittedName>
</protein>
<dbReference type="Proteomes" id="UP000007305">
    <property type="component" value="Chromosome 5"/>
</dbReference>
<name>A0A804PQQ1_MAIZE</name>
<evidence type="ECO:0000313" key="3">
    <source>
        <dbReference type="EnsemblPlants" id="Zm00001eb256720_P001"/>
    </source>
</evidence>
<feature type="transmembrane region" description="Helical" evidence="2">
    <location>
        <begin position="213"/>
        <end position="231"/>
    </location>
</feature>
<feature type="compositionally biased region" description="Basic residues" evidence="1">
    <location>
        <begin position="299"/>
        <end position="312"/>
    </location>
</feature>
<feature type="compositionally biased region" description="Gly residues" evidence="1">
    <location>
        <begin position="286"/>
        <end position="298"/>
    </location>
</feature>
<reference evidence="3" key="3">
    <citation type="submission" date="2021-05" db="UniProtKB">
        <authorList>
            <consortium name="EnsemblPlants"/>
        </authorList>
    </citation>
    <scope>IDENTIFICATION</scope>
    <source>
        <strain evidence="3">cv. B73</strain>
    </source>
</reference>
<evidence type="ECO:0000256" key="1">
    <source>
        <dbReference type="SAM" id="MobiDB-lite"/>
    </source>
</evidence>
<accession>A0A804PQQ1</accession>
<keyword evidence="4" id="KW-1185">Reference proteome</keyword>
<evidence type="ECO:0000313" key="4">
    <source>
        <dbReference type="Proteomes" id="UP000007305"/>
    </source>
</evidence>